<dbReference type="Gene3D" id="3.20.20.70">
    <property type="entry name" value="Aldolase class I"/>
    <property type="match status" value="1"/>
</dbReference>
<comment type="caution">
    <text evidence="3">The sequence shown here is derived from an EMBL/GenBank/DDBJ whole genome shotgun (WGS) entry which is preliminary data.</text>
</comment>
<dbReference type="SUPFAM" id="SSF51569">
    <property type="entry name" value="Aldolase"/>
    <property type="match status" value="1"/>
</dbReference>
<accession>X1IER1</accession>
<keyword evidence="1" id="KW-0808">Transferase</keyword>
<dbReference type="InterPro" id="IPR013785">
    <property type="entry name" value="Aldolase_TIM"/>
</dbReference>
<organism evidence="3">
    <name type="scientific">marine sediment metagenome</name>
    <dbReference type="NCBI Taxonomy" id="412755"/>
    <lineage>
        <taxon>unclassified sequences</taxon>
        <taxon>metagenomes</taxon>
        <taxon>ecological metagenomes</taxon>
    </lineage>
</organism>
<evidence type="ECO:0000313" key="3">
    <source>
        <dbReference type="EMBL" id="GAH80192.1"/>
    </source>
</evidence>
<proteinExistence type="predicted"/>
<dbReference type="EMBL" id="BARU01038036">
    <property type="protein sequence ID" value="GAH80192.1"/>
    <property type="molecule type" value="Genomic_DNA"/>
</dbReference>
<dbReference type="AlphaFoldDB" id="X1IER1"/>
<protein>
    <recommendedName>
        <fullName evidence="2">Pyruvate carboxyltransferase domain-containing protein</fullName>
    </recommendedName>
</protein>
<evidence type="ECO:0000256" key="1">
    <source>
        <dbReference type="ARBA" id="ARBA00022679"/>
    </source>
</evidence>
<dbReference type="PANTHER" id="PTHR42880">
    <property type="entry name" value="HOMOCITRATE SYNTHASE"/>
    <property type="match status" value="1"/>
</dbReference>
<dbReference type="PROSITE" id="PS50991">
    <property type="entry name" value="PYR_CT"/>
    <property type="match status" value="1"/>
</dbReference>
<dbReference type="GO" id="GO:0016740">
    <property type="term" value="F:transferase activity"/>
    <property type="evidence" value="ECO:0007669"/>
    <property type="project" value="UniProtKB-KW"/>
</dbReference>
<feature type="non-terminal residue" evidence="3">
    <location>
        <position position="205"/>
    </location>
</feature>
<dbReference type="InterPro" id="IPR000891">
    <property type="entry name" value="PYR_CT"/>
</dbReference>
<reference evidence="3" key="1">
    <citation type="journal article" date="2014" name="Front. Microbiol.">
        <title>High frequency of phylogenetically diverse reductive dehalogenase-homologous genes in deep subseafloor sedimentary metagenomes.</title>
        <authorList>
            <person name="Kawai M."/>
            <person name="Futagami T."/>
            <person name="Toyoda A."/>
            <person name="Takaki Y."/>
            <person name="Nishi S."/>
            <person name="Hori S."/>
            <person name="Arai W."/>
            <person name="Tsubouchi T."/>
            <person name="Morono Y."/>
            <person name="Uchiyama I."/>
            <person name="Ito T."/>
            <person name="Fujiyama A."/>
            <person name="Inagaki F."/>
            <person name="Takami H."/>
        </authorList>
    </citation>
    <scope>NUCLEOTIDE SEQUENCE</scope>
    <source>
        <strain evidence="3">Expedition CK06-06</strain>
    </source>
</reference>
<gene>
    <name evidence="3" type="ORF">S03H2_59171</name>
</gene>
<dbReference type="Pfam" id="PF00682">
    <property type="entry name" value="HMGL-like"/>
    <property type="match status" value="1"/>
</dbReference>
<name>X1IER1_9ZZZZ</name>
<evidence type="ECO:0000259" key="2">
    <source>
        <dbReference type="PROSITE" id="PS50991"/>
    </source>
</evidence>
<feature type="domain" description="Pyruvate carboxyltransferase" evidence="2">
    <location>
        <begin position="6"/>
        <end position="205"/>
    </location>
</feature>
<dbReference type="PANTHER" id="PTHR42880:SF1">
    <property type="entry name" value="ISOPROPYLMALATE_HOMOCITRATE_CITRAMALATE SYNTHASE FAMILY PROTEIN"/>
    <property type="match status" value="1"/>
</dbReference>
<sequence length="205" mass="22719">MSENKIYILDVTNRDGVQTSRLGLSKLEKTIINIKLNEMGIFQSEFGFPTTHHEANYLKTNLELARMGVISPMRLEGWLRAVVGDVERALEAVPGLDHVNVSISTSDQMIQGKFQGRMTIDDVIKSMGEAVDRAKSLGIKTVGVNAEDASRTGISHLVRFAAAAKEHGATRIRYCDTLGFDDPFTIYDRVNRLAREVGLPVETHC</sequence>